<dbReference type="InParanoid" id="A0A177C543"/>
<proteinExistence type="predicted"/>
<dbReference type="AlphaFoldDB" id="A0A177C543"/>
<dbReference type="RefSeq" id="XP_018032253.1">
    <property type="nucleotide sequence ID" value="XM_018180369.1"/>
</dbReference>
<evidence type="ECO:0000313" key="1">
    <source>
        <dbReference type="EMBL" id="OAG01888.1"/>
    </source>
</evidence>
<dbReference type="Proteomes" id="UP000077069">
    <property type="component" value="Unassembled WGS sequence"/>
</dbReference>
<dbReference type="OrthoDB" id="10317627at2759"/>
<sequence length="192" mass="21878">MPCPDPLIWDVRYTVKSPSMQTPEWHPTAWHRTPLQRLKFLQAGKQKTDAKGAAAKALSREVDDWLYLIRETDNVGRKTLWYTHLHTKRSSSSTQFLNRMLISLVGAAKVHFTDKGGFRGFRLQAVKRGGQWEATVWPGHEELGWPEGKVARAKKLETCLKELQVMIRDKWCARAGSRGTVVAMDKLMGTYG</sequence>
<keyword evidence="2" id="KW-1185">Reference proteome</keyword>
<dbReference type="GeneID" id="28763855"/>
<evidence type="ECO:0000313" key="2">
    <source>
        <dbReference type="Proteomes" id="UP000077069"/>
    </source>
</evidence>
<name>A0A177C543_9PLEO</name>
<reference evidence="1 2" key="1">
    <citation type="submission" date="2016-05" db="EMBL/GenBank/DDBJ databases">
        <title>Comparative analysis of secretome profiles of manganese(II)-oxidizing ascomycete fungi.</title>
        <authorList>
            <consortium name="DOE Joint Genome Institute"/>
            <person name="Zeiner C.A."/>
            <person name="Purvine S.O."/>
            <person name="Zink E.M."/>
            <person name="Wu S."/>
            <person name="Pasa-Tolic L."/>
            <person name="Chaput D.L."/>
            <person name="Haridas S."/>
            <person name="Grigoriev I.V."/>
            <person name="Santelli C.M."/>
            <person name="Hansel C.M."/>
        </authorList>
    </citation>
    <scope>NUCLEOTIDE SEQUENCE [LARGE SCALE GENOMIC DNA]</scope>
    <source>
        <strain evidence="1 2">AP3s5-JAC2a</strain>
    </source>
</reference>
<accession>A0A177C543</accession>
<protein>
    <submittedName>
        <fullName evidence="1">Uncharacterized protein</fullName>
    </submittedName>
</protein>
<dbReference type="EMBL" id="KV441556">
    <property type="protein sequence ID" value="OAG01888.1"/>
    <property type="molecule type" value="Genomic_DNA"/>
</dbReference>
<organism evidence="1 2">
    <name type="scientific">Paraphaeosphaeria sporulosa</name>
    <dbReference type="NCBI Taxonomy" id="1460663"/>
    <lineage>
        <taxon>Eukaryota</taxon>
        <taxon>Fungi</taxon>
        <taxon>Dikarya</taxon>
        <taxon>Ascomycota</taxon>
        <taxon>Pezizomycotina</taxon>
        <taxon>Dothideomycetes</taxon>
        <taxon>Pleosporomycetidae</taxon>
        <taxon>Pleosporales</taxon>
        <taxon>Massarineae</taxon>
        <taxon>Didymosphaeriaceae</taxon>
        <taxon>Paraphaeosphaeria</taxon>
    </lineage>
</organism>
<gene>
    <name evidence="1" type="ORF">CC84DRAFT_1178869</name>
</gene>